<name>A0AAV7TDN3_PLEWA</name>
<dbReference type="Proteomes" id="UP001066276">
    <property type="component" value="Chromosome 4_1"/>
</dbReference>
<dbReference type="EMBL" id="JANPWB010000007">
    <property type="protein sequence ID" value="KAJ1174678.1"/>
    <property type="molecule type" value="Genomic_DNA"/>
</dbReference>
<dbReference type="AlphaFoldDB" id="A0AAV7TDN3"/>
<protein>
    <submittedName>
        <fullName evidence="1">Uncharacterized protein</fullName>
    </submittedName>
</protein>
<organism evidence="1 2">
    <name type="scientific">Pleurodeles waltl</name>
    <name type="common">Iberian ribbed newt</name>
    <dbReference type="NCBI Taxonomy" id="8319"/>
    <lineage>
        <taxon>Eukaryota</taxon>
        <taxon>Metazoa</taxon>
        <taxon>Chordata</taxon>
        <taxon>Craniata</taxon>
        <taxon>Vertebrata</taxon>
        <taxon>Euteleostomi</taxon>
        <taxon>Amphibia</taxon>
        <taxon>Batrachia</taxon>
        <taxon>Caudata</taxon>
        <taxon>Salamandroidea</taxon>
        <taxon>Salamandridae</taxon>
        <taxon>Pleurodelinae</taxon>
        <taxon>Pleurodeles</taxon>
    </lineage>
</organism>
<proteinExistence type="predicted"/>
<gene>
    <name evidence="1" type="ORF">NDU88_006498</name>
</gene>
<evidence type="ECO:0000313" key="1">
    <source>
        <dbReference type="EMBL" id="KAJ1174678.1"/>
    </source>
</evidence>
<keyword evidence="2" id="KW-1185">Reference proteome</keyword>
<sequence length="147" mass="15599">MWCGESGAIQSALMPQAMAEKIPLVAKMPPGQNQGRRFQGSSLLTLLSPLTNTTRWRSATPVRSLCGARTADPGPPRGNILGRAGLVPLAASPLLYPGAQLCPSSRTVVPFEKGAVTGTVCSSARDKRRVPQGHPQEFPSARRVWVG</sequence>
<evidence type="ECO:0000313" key="2">
    <source>
        <dbReference type="Proteomes" id="UP001066276"/>
    </source>
</evidence>
<comment type="caution">
    <text evidence="1">The sequence shown here is derived from an EMBL/GenBank/DDBJ whole genome shotgun (WGS) entry which is preliminary data.</text>
</comment>
<reference evidence="1" key="1">
    <citation type="journal article" date="2022" name="bioRxiv">
        <title>Sequencing and chromosome-scale assembly of the giantPleurodeles waltlgenome.</title>
        <authorList>
            <person name="Brown T."/>
            <person name="Elewa A."/>
            <person name="Iarovenko S."/>
            <person name="Subramanian E."/>
            <person name="Araus A.J."/>
            <person name="Petzold A."/>
            <person name="Susuki M."/>
            <person name="Suzuki K.-i.T."/>
            <person name="Hayashi T."/>
            <person name="Toyoda A."/>
            <person name="Oliveira C."/>
            <person name="Osipova E."/>
            <person name="Leigh N.D."/>
            <person name="Simon A."/>
            <person name="Yun M.H."/>
        </authorList>
    </citation>
    <scope>NUCLEOTIDE SEQUENCE</scope>
    <source>
        <strain evidence="1">20211129_DDA</strain>
        <tissue evidence="1">Liver</tissue>
    </source>
</reference>
<accession>A0AAV7TDN3</accession>